<dbReference type="EMBL" id="CM017615">
    <property type="protein sequence ID" value="TYI23730.1"/>
    <property type="molecule type" value="Genomic_DNA"/>
</dbReference>
<feature type="domain" description="DUF7722" evidence="1">
    <location>
        <begin position="13"/>
        <end position="56"/>
    </location>
</feature>
<dbReference type="Pfam" id="PF24847">
    <property type="entry name" value="DUF7722"/>
    <property type="match status" value="1"/>
</dbReference>
<evidence type="ECO:0000313" key="3">
    <source>
        <dbReference type="Proteomes" id="UP000322667"/>
    </source>
</evidence>
<name>A0A5D2Q8B4_GOSTO</name>
<proteinExistence type="predicted"/>
<keyword evidence="3" id="KW-1185">Reference proteome</keyword>
<evidence type="ECO:0000313" key="2">
    <source>
        <dbReference type="EMBL" id="TYI23730.1"/>
    </source>
</evidence>
<dbReference type="PANTHER" id="PTHR33513:SF2">
    <property type="match status" value="1"/>
</dbReference>
<dbReference type="InterPro" id="IPR056139">
    <property type="entry name" value="DUF7722"/>
</dbReference>
<organism evidence="2 3">
    <name type="scientific">Gossypium tomentosum</name>
    <name type="common">Hawaiian cotton</name>
    <name type="synonym">Gossypium sandvicense</name>
    <dbReference type="NCBI Taxonomy" id="34277"/>
    <lineage>
        <taxon>Eukaryota</taxon>
        <taxon>Viridiplantae</taxon>
        <taxon>Streptophyta</taxon>
        <taxon>Embryophyta</taxon>
        <taxon>Tracheophyta</taxon>
        <taxon>Spermatophyta</taxon>
        <taxon>Magnoliopsida</taxon>
        <taxon>eudicotyledons</taxon>
        <taxon>Gunneridae</taxon>
        <taxon>Pentapetalae</taxon>
        <taxon>rosids</taxon>
        <taxon>malvids</taxon>
        <taxon>Malvales</taxon>
        <taxon>Malvaceae</taxon>
        <taxon>Malvoideae</taxon>
        <taxon>Gossypium</taxon>
    </lineage>
</organism>
<gene>
    <name evidence="2" type="ORF">ES332_A06G185000v1</name>
</gene>
<evidence type="ECO:0000259" key="1">
    <source>
        <dbReference type="Pfam" id="PF24847"/>
    </source>
</evidence>
<sequence>MHLASGFQMPLHYLRYMKVDYEKMEWKVDMLLREYGLSLEGNLSLDEKRAYAMGTF</sequence>
<accession>A0A5D2Q8B4</accession>
<dbReference type="Proteomes" id="UP000322667">
    <property type="component" value="Chromosome A06"/>
</dbReference>
<reference evidence="2 3" key="1">
    <citation type="submission" date="2019-07" db="EMBL/GenBank/DDBJ databases">
        <title>WGS assembly of Gossypium tomentosum.</title>
        <authorList>
            <person name="Chen Z.J."/>
            <person name="Sreedasyam A."/>
            <person name="Ando A."/>
            <person name="Song Q."/>
            <person name="De L."/>
            <person name="Hulse-Kemp A."/>
            <person name="Ding M."/>
            <person name="Ye W."/>
            <person name="Kirkbride R."/>
            <person name="Jenkins J."/>
            <person name="Plott C."/>
            <person name="Lovell J."/>
            <person name="Lin Y.-M."/>
            <person name="Vaughn R."/>
            <person name="Liu B."/>
            <person name="Li W."/>
            <person name="Simpson S."/>
            <person name="Scheffler B."/>
            <person name="Saski C."/>
            <person name="Grover C."/>
            <person name="Hu G."/>
            <person name="Conover J."/>
            <person name="Carlson J."/>
            <person name="Shu S."/>
            <person name="Boston L."/>
            <person name="Williams M."/>
            <person name="Peterson D."/>
            <person name="Mcgee K."/>
            <person name="Jones D."/>
            <person name="Wendel J."/>
            <person name="Stelly D."/>
            <person name="Grimwood J."/>
            <person name="Schmutz J."/>
        </authorList>
    </citation>
    <scope>NUCLEOTIDE SEQUENCE [LARGE SCALE GENOMIC DNA]</scope>
    <source>
        <strain evidence="2">7179.01</strain>
    </source>
</reference>
<protein>
    <recommendedName>
        <fullName evidence="1">DUF7722 domain-containing protein</fullName>
    </recommendedName>
</protein>
<dbReference type="AlphaFoldDB" id="A0A5D2Q8B4"/>
<dbReference type="PANTHER" id="PTHR33513">
    <property type="entry name" value="OS06G0523300 PROTEIN"/>
    <property type="match status" value="1"/>
</dbReference>